<organism evidence="4 5">
    <name type="scientific">Prorocentrum cordatum</name>
    <dbReference type="NCBI Taxonomy" id="2364126"/>
    <lineage>
        <taxon>Eukaryota</taxon>
        <taxon>Sar</taxon>
        <taxon>Alveolata</taxon>
        <taxon>Dinophyceae</taxon>
        <taxon>Prorocentrales</taxon>
        <taxon>Prorocentraceae</taxon>
        <taxon>Prorocentrum</taxon>
    </lineage>
</organism>
<evidence type="ECO:0000256" key="3">
    <source>
        <dbReference type="SAM" id="SignalP"/>
    </source>
</evidence>
<keyword evidence="5" id="KW-1185">Reference proteome</keyword>
<evidence type="ECO:0000256" key="1">
    <source>
        <dbReference type="SAM" id="Coils"/>
    </source>
</evidence>
<dbReference type="EMBL" id="CAUYUJ010020315">
    <property type="protein sequence ID" value="CAK0897316.1"/>
    <property type="molecule type" value="Genomic_DNA"/>
</dbReference>
<feature type="compositionally biased region" description="Basic and acidic residues" evidence="2">
    <location>
        <begin position="193"/>
        <end position="210"/>
    </location>
</feature>
<protein>
    <submittedName>
        <fullName evidence="4">Uncharacterized protein</fullName>
    </submittedName>
</protein>
<feature type="chain" id="PRO_5046100220" evidence="3">
    <location>
        <begin position="47"/>
        <end position="276"/>
    </location>
</feature>
<feature type="region of interest" description="Disordered" evidence="2">
    <location>
        <begin position="193"/>
        <end position="221"/>
    </location>
</feature>
<reference evidence="4" key="1">
    <citation type="submission" date="2023-10" db="EMBL/GenBank/DDBJ databases">
        <authorList>
            <person name="Chen Y."/>
            <person name="Shah S."/>
            <person name="Dougan E. K."/>
            <person name="Thang M."/>
            <person name="Chan C."/>
        </authorList>
    </citation>
    <scope>NUCLEOTIDE SEQUENCE [LARGE SCALE GENOMIC DNA]</scope>
</reference>
<proteinExistence type="predicted"/>
<keyword evidence="3" id="KW-0732">Signal</keyword>
<evidence type="ECO:0000313" key="5">
    <source>
        <dbReference type="Proteomes" id="UP001189429"/>
    </source>
</evidence>
<sequence>MAREAHSVSAFRPRSQRLPPRAPPRAMKMPLAALALALAVAPIALAAGSEVTPVQKVITLMENMLAKGKAEKHDEEVQYAAYKQFCGDTTVEKDKAIREADEKIEVLKADIEKYEATAAKMTKEIADHEADVAGWAGDMEAATGVRKAEKAAYTDEHKVIESDFARLEADTKAAEAAAQKEYDTFMTDSKVDKEGKETDVEHKTAKKGAEEQALASTQSDLEGTQKELDAALAYFDKLKPSCVSEGVDYDERVQRRQEEIESLQEALRILNGKEIV</sequence>
<keyword evidence="1" id="KW-0175">Coiled coil</keyword>
<name>A0ABN9XD13_9DINO</name>
<feature type="signal peptide" evidence="3">
    <location>
        <begin position="1"/>
        <end position="46"/>
    </location>
</feature>
<feature type="region of interest" description="Disordered" evidence="2">
    <location>
        <begin position="1"/>
        <end position="24"/>
    </location>
</feature>
<gene>
    <name evidence="4" type="ORF">PCOR1329_LOCUS75541</name>
</gene>
<feature type="coiled-coil region" evidence="1">
    <location>
        <begin position="97"/>
        <end position="131"/>
    </location>
</feature>
<evidence type="ECO:0000256" key="2">
    <source>
        <dbReference type="SAM" id="MobiDB-lite"/>
    </source>
</evidence>
<accession>A0ABN9XD13</accession>
<evidence type="ECO:0000313" key="4">
    <source>
        <dbReference type="EMBL" id="CAK0897316.1"/>
    </source>
</evidence>
<dbReference type="Proteomes" id="UP001189429">
    <property type="component" value="Unassembled WGS sequence"/>
</dbReference>
<comment type="caution">
    <text evidence="4">The sequence shown here is derived from an EMBL/GenBank/DDBJ whole genome shotgun (WGS) entry which is preliminary data.</text>
</comment>